<accession>A0ACB7RVJ5</accession>
<gene>
    <name evidence="1" type="ORF">HPB50_021250</name>
</gene>
<organism evidence="1 2">
    <name type="scientific">Hyalomma asiaticum</name>
    <name type="common">Tick</name>
    <dbReference type="NCBI Taxonomy" id="266040"/>
    <lineage>
        <taxon>Eukaryota</taxon>
        <taxon>Metazoa</taxon>
        <taxon>Ecdysozoa</taxon>
        <taxon>Arthropoda</taxon>
        <taxon>Chelicerata</taxon>
        <taxon>Arachnida</taxon>
        <taxon>Acari</taxon>
        <taxon>Parasitiformes</taxon>
        <taxon>Ixodida</taxon>
        <taxon>Ixodoidea</taxon>
        <taxon>Ixodidae</taxon>
        <taxon>Hyalomminae</taxon>
        <taxon>Hyalomma</taxon>
    </lineage>
</organism>
<comment type="caution">
    <text evidence="1">The sequence shown here is derived from an EMBL/GenBank/DDBJ whole genome shotgun (WGS) entry which is preliminary data.</text>
</comment>
<dbReference type="EMBL" id="CM023487">
    <property type="protein sequence ID" value="KAH6926731.1"/>
    <property type="molecule type" value="Genomic_DNA"/>
</dbReference>
<sequence>MVYSGCVPWSYSTPSVFFLVRLTRTSAKLPRMPSYVPAITSGSGDSYGGPPACGLLTEDDSLQLWLSTGSRLSSCRTLTLSCTFFTL</sequence>
<proteinExistence type="predicted"/>
<reference evidence="1" key="1">
    <citation type="submission" date="2020-05" db="EMBL/GenBank/DDBJ databases">
        <title>Large-scale comparative analyses of tick genomes elucidate their genetic diversity and vector capacities.</title>
        <authorList>
            <person name="Jia N."/>
            <person name="Wang J."/>
            <person name="Shi W."/>
            <person name="Du L."/>
            <person name="Sun Y."/>
            <person name="Zhan W."/>
            <person name="Jiang J."/>
            <person name="Wang Q."/>
            <person name="Zhang B."/>
            <person name="Ji P."/>
            <person name="Sakyi L.B."/>
            <person name="Cui X."/>
            <person name="Yuan T."/>
            <person name="Jiang B."/>
            <person name="Yang W."/>
            <person name="Lam T.T.-Y."/>
            <person name="Chang Q."/>
            <person name="Ding S."/>
            <person name="Wang X."/>
            <person name="Zhu J."/>
            <person name="Ruan X."/>
            <person name="Zhao L."/>
            <person name="Wei J."/>
            <person name="Que T."/>
            <person name="Du C."/>
            <person name="Cheng J."/>
            <person name="Dai P."/>
            <person name="Han X."/>
            <person name="Huang E."/>
            <person name="Gao Y."/>
            <person name="Liu J."/>
            <person name="Shao H."/>
            <person name="Ye R."/>
            <person name="Li L."/>
            <person name="Wei W."/>
            <person name="Wang X."/>
            <person name="Wang C."/>
            <person name="Yang T."/>
            <person name="Huo Q."/>
            <person name="Li W."/>
            <person name="Guo W."/>
            <person name="Chen H."/>
            <person name="Zhou L."/>
            <person name="Ni X."/>
            <person name="Tian J."/>
            <person name="Zhou Y."/>
            <person name="Sheng Y."/>
            <person name="Liu T."/>
            <person name="Pan Y."/>
            <person name="Xia L."/>
            <person name="Li J."/>
            <person name="Zhao F."/>
            <person name="Cao W."/>
        </authorList>
    </citation>
    <scope>NUCLEOTIDE SEQUENCE</scope>
    <source>
        <strain evidence="1">Hyas-2018</strain>
    </source>
</reference>
<keyword evidence="2" id="KW-1185">Reference proteome</keyword>
<name>A0ACB7RVJ5_HYAAI</name>
<evidence type="ECO:0000313" key="2">
    <source>
        <dbReference type="Proteomes" id="UP000821845"/>
    </source>
</evidence>
<dbReference type="Proteomes" id="UP000821845">
    <property type="component" value="Chromosome 7"/>
</dbReference>
<protein>
    <submittedName>
        <fullName evidence="1">Uncharacterized protein</fullName>
    </submittedName>
</protein>
<evidence type="ECO:0000313" key="1">
    <source>
        <dbReference type="EMBL" id="KAH6926731.1"/>
    </source>
</evidence>